<evidence type="ECO:0000313" key="3">
    <source>
        <dbReference type="EMBL" id="KAA2241401.1"/>
    </source>
</evidence>
<dbReference type="RefSeq" id="WP_149838916.1">
    <property type="nucleotide sequence ID" value="NZ_VUOC01000003.1"/>
</dbReference>
<dbReference type="PRINTS" id="PR00150">
    <property type="entry name" value="PEPCARBXLASE"/>
</dbReference>
<dbReference type="GO" id="GO:0005829">
    <property type="term" value="C:cytosol"/>
    <property type="evidence" value="ECO:0007669"/>
    <property type="project" value="TreeGrafter"/>
</dbReference>
<dbReference type="EMBL" id="VUOC01000003">
    <property type="protein sequence ID" value="KAA2241401.1"/>
    <property type="molecule type" value="Genomic_DNA"/>
</dbReference>
<sequence>MEAPVNNTLQLFRNLVGTKFQLYNSLFTSLPFHRVEKTGIFLSLFLLHCEEGYQKEQSPQEILNSFFEQYTTYRDEQQQLDLLFRFVQYSERQVVLFDALEDAAFREIHDMQGAGTLRHLQSEVTQSRKEDQLAEKLKDFSVRLVLTAHPTQFYPGEVLGIINDLSRALINDNTAHVNSYLQQLGRTPFFKKEKPTPYDEAISLVWFLENIFYQAAGRTVTYLRSHFPEAVSTENSLIRMGFWPGGDRDGNPFVKAPTTLQVAEALRGAIIKCYYQDVRKLRRRLTFKGIENELASLEQKLYSNLFIPGHRTDLSRSEILDTLLRIRDTIQQQHNGLFINLVETLISRVELFGLFFASLDVRQDSSVHSPLLDALAEAGEVLPKNYTSLSEEEKIKALMQISKPANTNVLKDPLHKDTLETIKAVQTIQQANGEEGCNRYIISHSTSALNVIEVYALLLLGGWKKEALTVDIVPLFETIDDLRAAGNVMRSLYENEGYRQHLQRRNNKQTIMLGFSDGTKDGGYLMANWSIYKAKEELTTLSREAGINVVFFDGRGGPPGRGGGKTHQFYASMGRNIANKEIQLTIQGQTVSSNFGTVDSAQFNLEQLVHAGISNELFSSREVTLSAEDEALLQALADEGYRSFNQLKQHPNFLDYLEHTSPLRYYAEANIGSRPSKRNAAARLNLNDLRAVPYVGAWSQLKQNVPGFYGVGAALQQLDKAGKWEALERLYGNSLFFKTLLDNCEMAMIKSYFPLTAHLAKDPVYGPVWKMIYEEFELTKKYLLRLSGATSLMADSPVDQLSIQMRERIVLPLATIQQYALGRIRELEQEENANGHKAVFEKLVVRCSFGIINAGRNSA</sequence>
<dbReference type="AlphaFoldDB" id="A0A5B2VQF3"/>
<dbReference type="GO" id="GO:0015977">
    <property type="term" value="P:carbon fixation"/>
    <property type="evidence" value="ECO:0007669"/>
    <property type="project" value="InterPro"/>
</dbReference>
<dbReference type="InterPro" id="IPR015813">
    <property type="entry name" value="Pyrv/PenolPyrv_kinase-like_dom"/>
</dbReference>
<dbReference type="Pfam" id="PF00311">
    <property type="entry name" value="PEPcase"/>
    <property type="match status" value="2"/>
</dbReference>
<dbReference type="PANTHER" id="PTHR30523:SF6">
    <property type="entry name" value="PHOSPHOENOLPYRUVATE CARBOXYLASE"/>
    <property type="match status" value="1"/>
</dbReference>
<reference evidence="3 4" key="1">
    <citation type="submission" date="2019-09" db="EMBL/GenBank/DDBJ databases">
        <title>Chitinophaga ginsengihumi sp. nov., isolated from soil of ginseng rhizosphere.</title>
        <authorList>
            <person name="Lee J."/>
        </authorList>
    </citation>
    <scope>NUCLEOTIDE SEQUENCE [LARGE SCALE GENOMIC DNA]</scope>
    <source>
        <strain evidence="3 4">BN140078</strain>
    </source>
</reference>
<dbReference type="GO" id="GO:0006099">
    <property type="term" value="P:tricarboxylic acid cycle"/>
    <property type="evidence" value="ECO:0007669"/>
    <property type="project" value="InterPro"/>
</dbReference>
<proteinExistence type="predicted"/>
<evidence type="ECO:0000313" key="4">
    <source>
        <dbReference type="Proteomes" id="UP000324611"/>
    </source>
</evidence>
<reference evidence="3 4" key="2">
    <citation type="submission" date="2019-09" db="EMBL/GenBank/DDBJ databases">
        <authorList>
            <person name="Jin C."/>
        </authorList>
    </citation>
    <scope>NUCLEOTIDE SEQUENCE [LARGE SCALE GENOMIC DNA]</scope>
    <source>
        <strain evidence="3 4">BN140078</strain>
    </source>
</reference>
<comment type="caution">
    <text evidence="3">The sequence shown here is derived from an EMBL/GenBank/DDBJ whole genome shotgun (WGS) entry which is preliminary data.</text>
</comment>
<organism evidence="3 4">
    <name type="scientific">Chitinophaga agrisoli</name>
    <dbReference type="NCBI Taxonomy" id="2607653"/>
    <lineage>
        <taxon>Bacteria</taxon>
        <taxon>Pseudomonadati</taxon>
        <taxon>Bacteroidota</taxon>
        <taxon>Chitinophagia</taxon>
        <taxon>Chitinophagales</taxon>
        <taxon>Chitinophagaceae</taxon>
        <taxon>Chitinophaga</taxon>
    </lineage>
</organism>
<name>A0A5B2VQF3_9BACT</name>
<accession>A0A5B2VQF3</accession>
<evidence type="ECO:0000256" key="1">
    <source>
        <dbReference type="ARBA" id="ARBA00003670"/>
    </source>
</evidence>
<comment type="function">
    <text evidence="1">Forms oxaloacetate, a four-carbon dicarboxylic acid source for the tricarboxylic acid cycle.</text>
</comment>
<gene>
    <name evidence="3" type="ORF">F0L74_15985</name>
</gene>
<protein>
    <recommendedName>
        <fullName evidence="2">Phosphoenolpyruvate carboxylase</fullName>
    </recommendedName>
</protein>
<dbReference type="Proteomes" id="UP000324611">
    <property type="component" value="Unassembled WGS sequence"/>
</dbReference>
<keyword evidence="4" id="KW-1185">Reference proteome</keyword>
<dbReference type="PANTHER" id="PTHR30523">
    <property type="entry name" value="PHOSPHOENOLPYRUVATE CARBOXYLASE"/>
    <property type="match status" value="1"/>
</dbReference>
<dbReference type="InterPro" id="IPR021135">
    <property type="entry name" value="PEP_COase"/>
</dbReference>
<keyword evidence="3" id="KW-0670">Pyruvate</keyword>
<dbReference type="SUPFAM" id="SSF51621">
    <property type="entry name" value="Phosphoenolpyruvate/pyruvate domain"/>
    <property type="match status" value="1"/>
</dbReference>
<evidence type="ECO:0000256" key="2">
    <source>
        <dbReference type="ARBA" id="ARBA00022419"/>
    </source>
</evidence>
<dbReference type="GO" id="GO:0008964">
    <property type="term" value="F:phosphoenolpyruvate carboxylase activity"/>
    <property type="evidence" value="ECO:0007669"/>
    <property type="project" value="InterPro"/>
</dbReference>